<evidence type="ECO:0000313" key="2">
    <source>
        <dbReference type="Proteomes" id="UP000498980"/>
    </source>
</evidence>
<dbReference type="AlphaFoldDB" id="A0A7J0CG16"/>
<protein>
    <submittedName>
        <fullName evidence="1">Uncharacterized protein</fullName>
    </submittedName>
</protein>
<organism evidence="1 2">
    <name type="scientific">Streptomyces fulvorobeus</name>
    <dbReference type="NCBI Taxonomy" id="284028"/>
    <lineage>
        <taxon>Bacteria</taxon>
        <taxon>Bacillati</taxon>
        <taxon>Actinomycetota</taxon>
        <taxon>Actinomycetes</taxon>
        <taxon>Kitasatosporales</taxon>
        <taxon>Streptomycetaceae</taxon>
        <taxon>Streptomyces</taxon>
    </lineage>
</organism>
<name>A0A7J0CG16_9ACTN</name>
<comment type="caution">
    <text evidence="1">The sequence shown here is derived from an EMBL/GenBank/DDBJ whole genome shotgun (WGS) entry which is preliminary data.</text>
</comment>
<reference evidence="1 2" key="1">
    <citation type="submission" date="2020-05" db="EMBL/GenBank/DDBJ databases">
        <title>Whole genome shotgun sequence of Streptomyces fulvorobeus NBRC 15897.</title>
        <authorList>
            <person name="Komaki H."/>
            <person name="Tamura T."/>
        </authorList>
    </citation>
    <scope>NUCLEOTIDE SEQUENCE [LARGE SCALE GENOMIC DNA]</scope>
    <source>
        <strain evidence="1 2">NBRC 15897</strain>
    </source>
</reference>
<proteinExistence type="predicted"/>
<keyword evidence="2" id="KW-1185">Reference proteome</keyword>
<sequence>MSRKKRPQTRPGTRLRCTRCGCYAPKDLASKAAENWSGKYEGGRIALVLCPPCQTPLEHVAAEVNGIEVAAGQADGGRYLPDPVLCITGTLEDPGTVLYGRDHLQRISVAGQAETVALVQLPADTRCVPITGGVMVYLPGSQRAP</sequence>
<dbReference type="Proteomes" id="UP000498980">
    <property type="component" value="Unassembled WGS sequence"/>
</dbReference>
<evidence type="ECO:0000313" key="1">
    <source>
        <dbReference type="EMBL" id="GFN01426.1"/>
    </source>
</evidence>
<accession>A0A7J0CG16</accession>
<gene>
    <name evidence="1" type="ORF">Sfulv_62360</name>
</gene>
<dbReference type="EMBL" id="BLWC01000002">
    <property type="protein sequence ID" value="GFN01426.1"/>
    <property type="molecule type" value="Genomic_DNA"/>
</dbReference>